<evidence type="ECO:0008006" key="3">
    <source>
        <dbReference type="Google" id="ProtNLM"/>
    </source>
</evidence>
<protein>
    <recommendedName>
        <fullName evidence="3">CHAP domain-containing protein</fullName>
    </recommendedName>
</protein>
<proteinExistence type="predicted"/>
<keyword evidence="2" id="KW-1185">Reference proteome</keyword>
<dbReference type="RefSeq" id="WP_245768133.1">
    <property type="nucleotide sequence ID" value="NZ_FOPP01000009.1"/>
</dbReference>
<sequence length="173" mass="19555">MATAPIIFGIICSIGIIGHGLPDRNLLETPTQKRILDIARSQLCVRETGRNNFGKEIKAYLAYTRLPEGNPYCAAFVSWCYFKAGYKQPRTAWSPALFPVARRTLIPKPADVLGIYSQKLKRIAHAGLVERKQHDWVISIEGNTNADGSREGDGVYRKWRHVRTIARFGKWVD</sequence>
<evidence type="ECO:0000313" key="2">
    <source>
        <dbReference type="Proteomes" id="UP000199666"/>
    </source>
</evidence>
<dbReference type="STRING" id="414048.SAMN04489864_109155"/>
<organism evidence="1 2">
    <name type="scientific">Pedobacter insulae</name>
    <dbReference type="NCBI Taxonomy" id="414048"/>
    <lineage>
        <taxon>Bacteria</taxon>
        <taxon>Pseudomonadati</taxon>
        <taxon>Bacteroidota</taxon>
        <taxon>Sphingobacteriia</taxon>
        <taxon>Sphingobacteriales</taxon>
        <taxon>Sphingobacteriaceae</taxon>
        <taxon>Pedobacter</taxon>
    </lineage>
</organism>
<dbReference type="AlphaFoldDB" id="A0A1I2ZD96"/>
<gene>
    <name evidence="1" type="ORF">SAMN04489864_109155</name>
</gene>
<name>A0A1I2ZD96_9SPHI</name>
<evidence type="ECO:0000313" key="1">
    <source>
        <dbReference type="EMBL" id="SFH35529.1"/>
    </source>
</evidence>
<dbReference type="EMBL" id="FOPP01000009">
    <property type="protein sequence ID" value="SFH35529.1"/>
    <property type="molecule type" value="Genomic_DNA"/>
</dbReference>
<reference evidence="1 2" key="1">
    <citation type="submission" date="2016-10" db="EMBL/GenBank/DDBJ databases">
        <authorList>
            <person name="de Groot N.N."/>
        </authorList>
    </citation>
    <scope>NUCLEOTIDE SEQUENCE [LARGE SCALE GENOMIC DNA]</scope>
    <source>
        <strain evidence="1 2">DSM 18684</strain>
    </source>
</reference>
<accession>A0A1I2ZD96</accession>
<dbReference type="Proteomes" id="UP000199666">
    <property type="component" value="Unassembled WGS sequence"/>
</dbReference>